<dbReference type="AlphaFoldDB" id="Q0G2N8"/>
<dbReference type="EMBL" id="AATP01000002">
    <property type="protein sequence ID" value="EAU42143.1"/>
    <property type="molecule type" value="Genomic_DNA"/>
</dbReference>
<dbReference type="HOGENOM" id="CLU_070036_0_0_5"/>
<proteinExistence type="predicted"/>
<evidence type="ECO:0000259" key="1">
    <source>
        <dbReference type="Pfam" id="PF00535"/>
    </source>
</evidence>
<name>Q0G2N8_9HYPH</name>
<dbReference type="Pfam" id="PF00535">
    <property type="entry name" value="Glycos_transf_2"/>
    <property type="match status" value="1"/>
</dbReference>
<accession>Q0G2N8</accession>
<dbReference type="InterPro" id="IPR029044">
    <property type="entry name" value="Nucleotide-diphossugar_trans"/>
</dbReference>
<dbReference type="STRING" id="217511.GCA_001463845_03182"/>
<protein>
    <recommendedName>
        <fullName evidence="1">Glycosyltransferase 2-like domain-containing protein</fullName>
    </recommendedName>
</protein>
<organism evidence="2 3">
    <name type="scientific">Fulvimarina pelagi HTCC2506</name>
    <dbReference type="NCBI Taxonomy" id="314231"/>
    <lineage>
        <taxon>Bacteria</taxon>
        <taxon>Pseudomonadati</taxon>
        <taxon>Pseudomonadota</taxon>
        <taxon>Alphaproteobacteria</taxon>
        <taxon>Hyphomicrobiales</taxon>
        <taxon>Aurantimonadaceae</taxon>
        <taxon>Fulvimarina</taxon>
    </lineage>
</organism>
<dbReference type="eggNOG" id="COG1216">
    <property type="taxonomic scope" value="Bacteria"/>
</dbReference>
<evidence type="ECO:0000313" key="3">
    <source>
        <dbReference type="Proteomes" id="UP000004310"/>
    </source>
</evidence>
<dbReference type="Gene3D" id="3.90.550.10">
    <property type="entry name" value="Spore Coat Polysaccharide Biosynthesis Protein SpsA, Chain A"/>
    <property type="match status" value="1"/>
</dbReference>
<sequence>MRERRYTQQAQDPVFLESYSLRTLALSYDLRAIPADENQREALVNPYQPLAADAFLAPLDQVAPRPVSLVILCRLVDLAGLRRPLSALSESFDDIVLVVDGEAPTREALFSDRVRIIFRSLAGDFAAQRNAGQELARHNWVLQLDSDEALTPGALASLGRVAAIADETGSVSIGLPRENRVDGSLSDLFPDIQYRLNRKNVRFTGRVHERPTLPRGWRDSFIAPNLIIEHRMERHHVEVRSIRYEALAPGRGRTFERDDLLRPYRP</sequence>
<gene>
    <name evidence="2" type="ORF">FP2506_16959</name>
</gene>
<evidence type="ECO:0000313" key="2">
    <source>
        <dbReference type="EMBL" id="EAU42143.1"/>
    </source>
</evidence>
<dbReference type="SUPFAM" id="SSF53448">
    <property type="entry name" value="Nucleotide-diphospho-sugar transferases"/>
    <property type="match status" value="1"/>
</dbReference>
<reference evidence="2 3" key="1">
    <citation type="journal article" date="2010" name="J. Bacteriol.">
        <title>Genome sequence of Fulvimarina pelagi HTCC2506T, a Mn(II)-oxidizing alphaproteobacterium possessing an aerobic anoxygenic photosynthetic gene cluster and Xanthorhodopsin.</title>
        <authorList>
            <person name="Kang I."/>
            <person name="Oh H.M."/>
            <person name="Lim S.I."/>
            <person name="Ferriera S."/>
            <person name="Giovannoni S.J."/>
            <person name="Cho J.C."/>
        </authorList>
    </citation>
    <scope>NUCLEOTIDE SEQUENCE [LARGE SCALE GENOMIC DNA]</scope>
    <source>
        <strain evidence="2 3">HTCC2506</strain>
    </source>
</reference>
<keyword evidence="3" id="KW-1185">Reference proteome</keyword>
<dbReference type="InterPro" id="IPR001173">
    <property type="entry name" value="Glyco_trans_2-like"/>
</dbReference>
<feature type="domain" description="Glycosyltransferase 2-like" evidence="1">
    <location>
        <begin position="91"/>
        <end position="158"/>
    </location>
</feature>
<dbReference type="Proteomes" id="UP000004310">
    <property type="component" value="Unassembled WGS sequence"/>
</dbReference>
<comment type="caution">
    <text evidence="2">The sequence shown here is derived from an EMBL/GenBank/DDBJ whole genome shotgun (WGS) entry which is preliminary data.</text>
</comment>